<proteinExistence type="predicted"/>
<evidence type="ECO:0000313" key="2">
    <source>
        <dbReference type="Proteomes" id="UP001218034"/>
    </source>
</evidence>
<dbReference type="Proteomes" id="UP001218034">
    <property type="component" value="Chromosome"/>
</dbReference>
<evidence type="ECO:0000313" key="1">
    <source>
        <dbReference type="EMBL" id="WEL19850.1"/>
    </source>
</evidence>
<protein>
    <submittedName>
        <fullName evidence="1">Uncharacterized protein</fullName>
    </submittedName>
</protein>
<reference evidence="1 2" key="1">
    <citation type="submission" date="2022-09" db="EMBL/GenBank/DDBJ databases">
        <title>Xylan utilization by haloarchaea-nanohaloarchaea associations.</title>
        <authorList>
            <person name="Yakimov M."/>
        </authorList>
    </citation>
    <scope>NUCLEOTIDE SEQUENCE [LARGE SCALE GENOMIC DNA]</scope>
    <source>
        <strain evidence="1 2">SVXNc</strain>
    </source>
</reference>
<keyword evidence="2" id="KW-1185">Reference proteome</keyword>
<name>A0ABY8CGJ4_9ARCH</name>
<dbReference type="EMBL" id="CP104395">
    <property type="protein sequence ID" value="WEL19850.1"/>
    <property type="molecule type" value="Genomic_DNA"/>
</dbReference>
<dbReference type="RefSeq" id="WP_347721682.1">
    <property type="nucleotide sequence ID" value="NZ_CP104395.1"/>
</dbReference>
<gene>
    <name evidence="1" type="ORF">SVXNc_0843</name>
</gene>
<dbReference type="GeneID" id="90590280"/>
<accession>A0ABY8CGJ4</accession>
<organism evidence="1 2">
    <name type="scientific">Candidatus Nanohalococcus occultus</name>
    <dbReference type="NCBI Taxonomy" id="2978047"/>
    <lineage>
        <taxon>Archaea</taxon>
        <taxon>Candidatus Nanohalarchaeota</taxon>
        <taxon>Candidatus Nanohalarchaeota incertae sedis</taxon>
        <taxon>Candidatus Nanohalococcus</taxon>
    </lineage>
</organism>
<sequence length="68" mass="7307">MHCESAVGWVNSSEVGPNGQYKLGEAPEKPGYLHIPATQFISGEGGHYIKMCDNDAVVEPMPNASQMT</sequence>